<dbReference type="PROSITE" id="PS51257">
    <property type="entry name" value="PROKAR_LIPOPROTEIN"/>
    <property type="match status" value="1"/>
</dbReference>
<keyword evidence="3 6" id="KW-0732">Signal</keyword>
<evidence type="ECO:0000313" key="9">
    <source>
        <dbReference type="EMBL" id="SHI76526.1"/>
    </source>
</evidence>
<accession>A0A1M6DTF0</accession>
<proteinExistence type="inferred from homology"/>
<dbReference type="InterPro" id="IPR012944">
    <property type="entry name" value="SusD_RagB_dom"/>
</dbReference>
<dbReference type="SUPFAM" id="SSF48452">
    <property type="entry name" value="TPR-like"/>
    <property type="match status" value="1"/>
</dbReference>
<dbReference type="RefSeq" id="WP_073166576.1">
    <property type="nucleotide sequence ID" value="NZ_FQZE01000005.1"/>
</dbReference>
<evidence type="ECO:0000256" key="5">
    <source>
        <dbReference type="ARBA" id="ARBA00023237"/>
    </source>
</evidence>
<sequence>MRKIKYFIIIFIFSSIALVSCDVLDEEIVSGVTSEYLNTPDGLQAGVNAAYENLRNFYGQEEGCNMTVFGTDEYTNGGHGGYHYMNKYESGLNSEASPFWTLWSNFYTAINTCNAVINRADDVDISAEEKNSKVAEVRFLRAHYYFILVESFGPIHLTLEETVGVETEADRVPEETVYQAIIEDLDFAVNNLPVTQDEFGRPTKPAAQHMLALVYLTKGYKSFGSANDFTTAANLAKSVIDDYGLSLDTDPVARYNHDNEQHPEILWSVQFHEDPLLTPEGNETHLYFRPWYEVYNDGLNRALGHGFGRPWIRFRPTSWLLQNFRPYDIDSRFVKSFQTVWYYNTASGIPAGASVGDTAIFLTGNDLTQSDVDAIEARLPGVIAGKNLYSWHENAKGKLWSWFTEDGTDNNSINIFPCPWKVEDNKRPSVNYQEGSRDQIIYSLPETYLLAAEALHKSNNNNEAVQYINAIRSRAAFPGLESQMEISATDVDIDFILDERSRELFGEMKRWFDLKRTGKLIERVKKYNLDGAPNIQDYHLLRPIPANQRTRTTNEYPQNNGY</sequence>
<dbReference type="OrthoDB" id="5694214at2"/>
<protein>
    <submittedName>
        <fullName evidence="9">RagB/SusD domain-containing protein</fullName>
    </submittedName>
</protein>
<dbReference type="STRING" id="1168035.SAMN05444280_105176"/>
<reference evidence="9 10" key="1">
    <citation type="submission" date="2016-11" db="EMBL/GenBank/DDBJ databases">
        <authorList>
            <person name="Jaros S."/>
            <person name="Januszkiewicz K."/>
            <person name="Wedrychowicz H."/>
        </authorList>
    </citation>
    <scope>NUCLEOTIDE SEQUENCE [LARGE SCALE GENOMIC DNA]</scope>
    <source>
        <strain evidence="9 10">DSM 27063</strain>
    </source>
</reference>
<comment type="subcellular location">
    <subcellularLocation>
        <location evidence="1">Cell outer membrane</location>
    </subcellularLocation>
</comment>
<comment type="similarity">
    <text evidence="2">Belongs to the SusD family.</text>
</comment>
<evidence type="ECO:0000259" key="7">
    <source>
        <dbReference type="Pfam" id="PF07980"/>
    </source>
</evidence>
<feature type="signal peptide" evidence="6">
    <location>
        <begin position="1"/>
        <end position="19"/>
    </location>
</feature>
<dbReference type="Pfam" id="PF14322">
    <property type="entry name" value="SusD-like_3"/>
    <property type="match status" value="1"/>
</dbReference>
<keyword evidence="10" id="KW-1185">Reference proteome</keyword>
<dbReference type="Gene3D" id="1.25.40.390">
    <property type="match status" value="1"/>
</dbReference>
<evidence type="ECO:0000256" key="4">
    <source>
        <dbReference type="ARBA" id="ARBA00023136"/>
    </source>
</evidence>
<evidence type="ECO:0000256" key="3">
    <source>
        <dbReference type="ARBA" id="ARBA00022729"/>
    </source>
</evidence>
<evidence type="ECO:0000256" key="1">
    <source>
        <dbReference type="ARBA" id="ARBA00004442"/>
    </source>
</evidence>
<feature type="domain" description="RagB/SusD" evidence="7">
    <location>
        <begin position="403"/>
        <end position="562"/>
    </location>
</feature>
<gene>
    <name evidence="9" type="ORF">SAMN05444280_105176</name>
</gene>
<dbReference type="Pfam" id="PF07980">
    <property type="entry name" value="SusD_RagB"/>
    <property type="match status" value="1"/>
</dbReference>
<dbReference type="InterPro" id="IPR011990">
    <property type="entry name" value="TPR-like_helical_dom_sf"/>
</dbReference>
<evidence type="ECO:0000256" key="2">
    <source>
        <dbReference type="ARBA" id="ARBA00006275"/>
    </source>
</evidence>
<dbReference type="InterPro" id="IPR033985">
    <property type="entry name" value="SusD-like_N"/>
</dbReference>
<keyword evidence="5" id="KW-0998">Cell outer membrane</keyword>
<dbReference type="GO" id="GO:0009279">
    <property type="term" value="C:cell outer membrane"/>
    <property type="evidence" value="ECO:0007669"/>
    <property type="project" value="UniProtKB-SubCell"/>
</dbReference>
<evidence type="ECO:0000259" key="8">
    <source>
        <dbReference type="Pfam" id="PF14322"/>
    </source>
</evidence>
<evidence type="ECO:0000256" key="6">
    <source>
        <dbReference type="SAM" id="SignalP"/>
    </source>
</evidence>
<dbReference type="AlphaFoldDB" id="A0A1M6DTF0"/>
<keyword evidence="4" id="KW-0472">Membrane</keyword>
<feature type="chain" id="PRO_5009916813" evidence="6">
    <location>
        <begin position="20"/>
        <end position="562"/>
    </location>
</feature>
<evidence type="ECO:0000313" key="10">
    <source>
        <dbReference type="Proteomes" id="UP000184050"/>
    </source>
</evidence>
<dbReference type="EMBL" id="FQZE01000005">
    <property type="protein sequence ID" value="SHI76526.1"/>
    <property type="molecule type" value="Genomic_DNA"/>
</dbReference>
<name>A0A1M6DTF0_9BACT</name>
<feature type="domain" description="SusD-like N-terminal" evidence="8">
    <location>
        <begin position="49"/>
        <end position="216"/>
    </location>
</feature>
<dbReference type="Proteomes" id="UP000184050">
    <property type="component" value="Unassembled WGS sequence"/>
</dbReference>
<organism evidence="9 10">
    <name type="scientific">Tangfeifania diversioriginum</name>
    <dbReference type="NCBI Taxonomy" id="1168035"/>
    <lineage>
        <taxon>Bacteria</taxon>
        <taxon>Pseudomonadati</taxon>
        <taxon>Bacteroidota</taxon>
        <taxon>Bacteroidia</taxon>
        <taxon>Marinilabiliales</taxon>
        <taxon>Prolixibacteraceae</taxon>
        <taxon>Tangfeifania</taxon>
    </lineage>
</organism>